<dbReference type="AlphaFoldDB" id="L8N3S8"/>
<keyword evidence="1" id="KW-0812">Transmembrane</keyword>
<feature type="transmembrane region" description="Helical" evidence="1">
    <location>
        <begin position="107"/>
        <end position="127"/>
    </location>
</feature>
<protein>
    <recommendedName>
        <fullName evidence="2">2TM domain-containing protein</fullName>
    </recommendedName>
</protein>
<feature type="domain" description="2TM" evidence="2">
    <location>
        <begin position="71"/>
        <end position="149"/>
    </location>
</feature>
<keyword evidence="1" id="KW-1133">Transmembrane helix</keyword>
<evidence type="ECO:0000313" key="4">
    <source>
        <dbReference type="Proteomes" id="UP000011201"/>
    </source>
</evidence>
<keyword evidence="4" id="KW-1185">Reference proteome</keyword>
<comment type="caution">
    <text evidence="3">The sequence shown here is derived from an EMBL/GenBank/DDBJ whole genome shotgun (WGS) entry which is preliminary data.</text>
</comment>
<sequence length="167" mass="19633">MEVIEEHMETYSEEQVDQILRYALAKRTNGQSLTKQQVYEIASDMGISEADFLASVQEWQSTQVVRQEYGEFDKYKKKSFQSNLLKYAIVNSFLVALNFFTSGKIGWAIYPLLFWGLAVALDAWVTYQTESEEYQKQFQKWQQKQKRDRLTAQITGKLTNSLEEWLK</sequence>
<keyword evidence="1" id="KW-0472">Membrane</keyword>
<dbReference type="PATRIC" id="fig|927668.3.peg.1279"/>
<gene>
    <name evidence="3" type="ORF">Pse7429DRAFT_1065</name>
</gene>
<evidence type="ECO:0000313" key="3">
    <source>
        <dbReference type="EMBL" id="ELS33744.1"/>
    </source>
</evidence>
<name>L8N3S8_9CYAN</name>
<accession>L8N3S8</accession>
<dbReference type="InterPro" id="IPR025698">
    <property type="entry name" value="2TM_dom"/>
</dbReference>
<reference evidence="3 4" key="1">
    <citation type="journal article" date="2013" name="Proc. Natl. Acad. Sci. U.S.A.">
        <title>Improving the coverage of the cyanobacterial phylum using diversity-driven genome sequencing.</title>
        <authorList>
            <person name="Shih P.M."/>
            <person name="Wu D."/>
            <person name="Latifi A."/>
            <person name="Axen S.D."/>
            <person name="Fewer D.P."/>
            <person name="Talla E."/>
            <person name="Calteau A."/>
            <person name="Cai F."/>
            <person name="Tandeau de Marsac N."/>
            <person name="Rippka R."/>
            <person name="Herdman M."/>
            <person name="Sivonen K."/>
            <person name="Coursin T."/>
            <person name="Laurent T."/>
            <person name="Goodwin L."/>
            <person name="Nolan M."/>
            <person name="Davenport K.W."/>
            <person name="Han C.S."/>
            <person name="Rubin E.M."/>
            <person name="Eisen J.A."/>
            <person name="Woyke T."/>
            <person name="Gugger M."/>
            <person name="Kerfeld C.A."/>
        </authorList>
    </citation>
    <scope>NUCLEOTIDE SEQUENCE [LARGE SCALE GENOMIC DNA]</scope>
    <source>
        <strain evidence="3 4">PCC 7429</strain>
    </source>
</reference>
<dbReference type="Pfam" id="PF13239">
    <property type="entry name" value="2TM"/>
    <property type="match status" value="1"/>
</dbReference>
<evidence type="ECO:0000259" key="2">
    <source>
        <dbReference type="Pfam" id="PF13239"/>
    </source>
</evidence>
<proteinExistence type="predicted"/>
<feature type="transmembrane region" description="Helical" evidence="1">
    <location>
        <begin position="84"/>
        <end position="101"/>
    </location>
</feature>
<evidence type="ECO:0000256" key="1">
    <source>
        <dbReference type="SAM" id="Phobius"/>
    </source>
</evidence>
<organism evidence="3 4">
    <name type="scientific">Pseudanabaena biceps PCC 7429</name>
    <dbReference type="NCBI Taxonomy" id="927668"/>
    <lineage>
        <taxon>Bacteria</taxon>
        <taxon>Bacillati</taxon>
        <taxon>Cyanobacteriota</taxon>
        <taxon>Cyanophyceae</taxon>
        <taxon>Pseudanabaenales</taxon>
        <taxon>Pseudanabaenaceae</taxon>
        <taxon>Pseudanabaena</taxon>
    </lineage>
</organism>
<dbReference type="Proteomes" id="UP000011201">
    <property type="component" value="Unassembled WGS sequence"/>
</dbReference>
<dbReference type="EMBL" id="ALWB01000030">
    <property type="protein sequence ID" value="ELS33744.1"/>
    <property type="molecule type" value="Genomic_DNA"/>
</dbReference>